<accession>A0A8J3VCT6</accession>
<reference evidence="2 3" key="1">
    <citation type="submission" date="2021-01" db="EMBL/GenBank/DDBJ databases">
        <title>Whole genome shotgun sequence of Planotetraspora kaengkrachanensis NBRC 104272.</title>
        <authorList>
            <person name="Komaki H."/>
            <person name="Tamura T."/>
        </authorList>
    </citation>
    <scope>NUCLEOTIDE SEQUENCE [LARGE SCALE GENOMIC DNA]</scope>
    <source>
        <strain evidence="2 3">NBRC 104272</strain>
    </source>
</reference>
<feature type="transmembrane region" description="Helical" evidence="1">
    <location>
        <begin position="20"/>
        <end position="41"/>
    </location>
</feature>
<sequence>MLVGSRVGDSSTVAPGVATLALLVKVTMAAVLMAITSAAGVSRCVVHLMRS</sequence>
<evidence type="ECO:0000313" key="2">
    <source>
        <dbReference type="EMBL" id="GIG85048.1"/>
    </source>
</evidence>
<organism evidence="2 3">
    <name type="scientific">Planotetraspora kaengkrachanensis</name>
    <dbReference type="NCBI Taxonomy" id="575193"/>
    <lineage>
        <taxon>Bacteria</taxon>
        <taxon>Bacillati</taxon>
        <taxon>Actinomycetota</taxon>
        <taxon>Actinomycetes</taxon>
        <taxon>Streptosporangiales</taxon>
        <taxon>Streptosporangiaceae</taxon>
        <taxon>Planotetraspora</taxon>
    </lineage>
</organism>
<gene>
    <name evidence="2" type="ORF">Pka01_81750</name>
</gene>
<evidence type="ECO:0000313" key="3">
    <source>
        <dbReference type="Proteomes" id="UP000630097"/>
    </source>
</evidence>
<dbReference type="AlphaFoldDB" id="A0A8J3VCT6"/>
<dbReference type="Proteomes" id="UP000630097">
    <property type="component" value="Unassembled WGS sequence"/>
</dbReference>
<name>A0A8J3VCT6_9ACTN</name>
<protein>
    <submittedName>
        <fullName evidence="2">Uncharacterized protein</fullName>
    </submittedName>
</protein>
<keyword evidence="1" id="KW-0472">Membrane</keyword>
<keyword evidence="1" id="KW-0812">Transmembrane</keyword>
<evidence type="ECO:0000256" key="1">
    <source>
        <dbReference type="SAM" id="Phobius"/>
    </source>
</evidence>
<proteinExistence type="predicted"/>
<keyword evidence="1" id="KW-1133">Transmembrane helix</keyword>
<keyword evidence="3" id="KW-1185">Reference proteome</keyword>
<dbReference type="EMBL" id="BONV01000072">
    <property type="protein sequence ID" value="GIG85048.1"/>
    <property type="molecule type" value="Genomic_DNA"/>
</dbReference>
<comment type="caution">
    <text evidence="2">The sequence shown here is derived from an EMBL/GenBank/DDBJ whole genome shotgun (WGS) entry which is preliminary data.</text>
</comment>